<dbReference type="EMBL" id="ML738591">
    <property type="protein sequence ID" value="KAE8166980.1"/>
    <property type="molecule type" value="Genomic_DNA"/>
</dbReference>
<sequence>MAFLRPVTKSYTTRIIIRNRVNPERNALFKLYSFITDWGTNTMYGSINYFSWKRALKNQCGFSSWRHRIRCRLSVGKDTQEFIYIYSEKQFTAAIDLMAKNEVDLEFEIVHKYKWLRVKKDGKNRASNKLGTDFHDAVEKLGDFEKCDLD</sequence>
<dbReference type="Proteomes" id="UP000326950">
    <property type="component" value="Unassembled WGS sequence"/>
</dbReference>
<proteinExistence type="predicted"/>
<gene>
    <name evidence="1" type="ORF">BDV40DRAFT_296010</name>
</gene>
<evidence type="ECO:0000313" key="2">
    <source>
        <dbReference type="Proteomes" id="UP000326950"/>
    </source>
</evidence>
<organism evidence="1 2">
    <name type="scientific">Aspergillus tamarii</name>
    <dbReference type="NCBI Taxonomy" id="41984"/>
    <lineage>
        <taxon>Eukaryota</taxon>
        <taxon>Fungi</taxon>
        <taxon>Dikarya</taxon>
        <taxon>Ascomycota</taxon>
        <taxon>Pezizomycotina</taxon>
        <taxon>Eurotiomycetes</taxon>
        <taxon>Eurotiomycetidae</taxon>
        <taxon>Eurotiales</taxon>
        <taxon>Aspergillaceae</taxon>
        <taxon>Aspergillus</taxon>
        <taxon>Aspergillus subgen. Circumdati</taxon>
    </lineage>
</organism>
<protein>
    <submittedName>
        <fullName evidence="1">Uncharacterized protein</fullName>
    </submittedName>
</protein>
<accession>A0A5N6V8K1</accession>
<dbReference type="OrthoDB" id="4445787at2759"/>
<evidence type="ECO:0000313" key="1">
    <source>
        <dbReference type="EMBL" id="KAE8166980.1"/>
    </source>
</evidence>
<name>A0A5N6V8K1_ASPTM</name>
<dbReference type="AlphaFoldDB" id="A0A5N6V8K1"/>
<keyword evidence="2" id="KW-1185">Reference proteome</keyword>
<reference evidence="1 2" key="1">
    <citation type="submission" date="2019-04" db="EMBL/GenBank/DDBJ databases">
        <title>Friends and foes A comparative genomics study of 23 Aspergillus species from section Flavi.</title>
        <authorList>
            <consortium name="DOE Joint Genome Institute"/>
            <person name="Kjaerbolling I."/>
            <person name="Vesth T."/>
            <person name="Frisvad J.C."/>
            <person name="Nybo J.L."/>
            <person name="Theobald S."/>
            <person name="Kildgaard S."/>
            <person name="Isbrandt T."/>
            <person name="Kuo A."/>
            <person name="Sato A."/>
            <person name="Lyhne E.K."/>
            <person name="Kogle M.E."/>
            <person name="Wiebenga A."/>
            <person name="Kun R.S."/>
            <person name="Lubbers R.J."/>
            <person name="Makela M.R."/>
            <person name="Barry K."/>
            <person name="Chovatia M."/>
            <person name="Clum A."/>
            <person name="Daum C."/>
            <person name="Haridas S."/>
            <person name="He G."/>
            <person name="LaButti K."/>
            <person name="Lipzen A."/>
            <person name="Mondo S."/>
            <person name="Riley R."/>
            <person name="Salamov A."/>
            <person name="Simmons B.A."/>
            <person name="Magnuson J.K."/>
            <person name="Henrissat B."/>
            <person name="Mortensen U.H."/>
            <person name="Larsen T.O."/>
            <person name="Devries R.P."/>
            <person name="Grigoriev I.V."/>
            <person name="Machida M."/>
            <person name="Baker S.E."/>
            <person name="Andersen M.R."/>
        </authorList>
    </citation>
    <scope>NUCLEOTIDE SEQUENCE [LARGE SCALE GENOMIC DNA]</scope>
    <source>
        <strain evidence="1 2">CBS 117626</strain>
    </source>
</reference>